<dbReference type="AlphaFoldDB" id="A0AA40KMP8"/>
<gene>
    <name evidence="1" type="ORF">K0M31_005433</name>
</gene>
<accession>A0AA40KMP8</accession>
<comment type="caution">
    <text evidence="1">The sequence shown here is derived from an EMBL/GenBank/DDBJ whole genome shotgun (WGS) entry which is preliminary data.</text>
</comment>
<sequence>TNKTDRFFRDCFILLVLSRSSSDFVQSEGEKSRRYQFVTSVKCSNARSLMIQDANDCQHGSADKIDIAKSGVGLRAV</sequence>
<protein>
    <submittedName>
        <fullName evidence="1">Uncharacterized protein</fullName>
    </submittedName>
</protein>
<name>A0AA40KMP8_9HYME</name>
<dbReference type="Proteomes" id="UP001177670">
    <property type="component" value="Unassembled WGS sequence"/>
</dbReference>
<organism evidence="1 2">
    <name type="scientific">Melipona bicolor</name>
    <dbReference type="NCBI Taxonomy" id="60889"/>
    <lineage>
        <taxon>Eukaryota</taxon>
        <taxon>Metazoa</taxon>
        <taxon>Ecdysozoa</taxon>
        <taxon>Arthropoda</taxon>
        <taxon>Hexapoda</taxon>
        <taxon>Insecta</taxon>
        <taxon>Pterygota</taxon>
        <taxon>Neoptera</taxon>
        <taxon>Endopterygota</taxon>
        <taxon>Hymenoptera</taxon>
        <taxon>Apocrita</taxon>
        <taxon>Aculeata</taxon>
        <taxon>Apoidea</taxon>
        <taxon>Anthophila</taxon>
        <taxon>Apidae</taxon>
        <taxon>Melipona</taxon>
    </lineage>
</organism>
<dbReference type="EMBL" id="JAHYIQ010000015">
    <property type="protein sequence ID" value="KAK1125897.1"/>
    <property type="molecule type" value="Genomic_DNA"/>
</dbReference>
<evidence type="ECO:0000313" key="2">
    <source>
        <dbReference type="Proteomes" id="UP001177670"/>
    </source>
</evidence>
<feature type="non-terminal residue" evidence="1">
    <location>
        <position position="1"/>
    </location>
</feature>
<reference evidence="1" key="1">
    <citation type="submission" date="2021-10" db="EMBL/GenBank/DDBJ databases">
        <title>Melipona bicolor Genome sequencing and assembly.</title>
        <authorList>
            <person name="Araujo N.S."/>
            <person name="Arias M.C."/>
        </authorList>
    </citation>
    <scope>NUCLEOTIDE SEQUENCE</scope>
    <source>
        <strain evidence="1">USP_2M_L1-L4_2017</strain>
        <tissue evidence="1">Whole body</tissue>
    </source>
</reference>
<proteinExistence type="predicted"/>
<evidence type="ECO:0000313" key="1">
    <source>
        <dbReference type="EMBL" id="KAK1125897.1"/>
    </source>
</evidence>
<keyword evidence="2" id="KW-1185">Reference proteome</keyword>